<reference evidence="1" key="1">
    <citation type="journal article" date="2020" name="Stud. Mycol.">
        <title>101 Dothideomycetes genomes: a test case for predicting lifestyles and emergence of pathogens.</title>
        <authorList>
            <person name="Haridas S."/>
            <person name="Albert R."/>
            <person name="Binder M."/>
            <person name="Bloem J."/>
            <person name="Labutti K."/>
            <person name="Salamov A."/>
            <person name="Andreopoulos B."/>
            <person name="Baker S."/>
            <person name="Barry K."/>
            <person name="Bills G."/>
            <person name="Bluhm B."/>
            <person name="Cannon C."/>
            <person name="Castanera R."/>
            <person name="Culley D."/>
            <person name="Daum C."/>
            <person name="Ezra D."/>
            <person name="Gonzalez J."/>
            <person name="Henrissat B."/>
            <person name="Kuo A."/>
            <person name="Liang C."/>
            <person name="Lipzen A."/>
            <person name="Lutzoni F."/>
            <person name="Magnuson J."/>
            <person name="Mondo S."/>
            <person name="Nolan M."/>
            <person name="Ohm R."/>
            <person name="Pangilinan J."/>
            <person name="Park H.-J."/>
            <person name="Ramirez L."/>
            <person name="Alfaro M."/>
            <person name="Sun H."/>
            <person name="Tritt A."/>
            <person name="Yoshinaga Y."/>
            <person name="Zwiers L.-H."/>
            <person name="Turgeon B."/>
            <person name="Goodwin S."/>
            <person name="Spatafora J."/>
            <person name="Crous P."/>
            <person name="Grigoriev I."/>
        </authorList>
    </citation>
    <scope>NUCLEOTIDE SEQUENCE</scope>
    <source>
        <strain evidence="1">CBS 101060</strain>
    </source>
</reference>
<dbReference type="PANTHER" id="PTHR46191">
    <property type="match status" value="1"/>
</dbReference>
<comment type="caution">
    <text evidence="1">The sequence shown here is derived from an EMBL/GenBank/DDBJ whole genome shotgun (WGS) entry which is preliminary data.</text>
</comment>
<dbReference type="InterPro" id="IPR051828">
    <property type="entry name" value="HAD-like_hydrolase_domain"/>
</dbReference>
<dbReference type="SUPFAM" id="SSF56784">
    <property type="entry name" value="HAD-like"/>
    <property type="match status" value="1"/>
</dbReference>
<evidence type="ECO:0000313" key="2">
    <source>
        <dbReference type="Proteomes" id="UP000799429"/>
    </source>
</evidence>
<keyword evidence="2" id="KW-1185">Reference proteome</keyword>
<evidence type="ECO:0000313" key="1">
    <source>
        <dbReference type="EMBL" id="KAF2843615.1"/>
    </source>
</evidence>
<organism evidence="1 2">
    <name type="scientific">Patellaria atrata CBS 101060</name>
    <dbReference type="NCBI Taxonomy" id="1346257"/>
    <lineage>
        <taxon>Eukaryota</taxon>
        <taxon>Fungi</taxon>
        <taxon>Dikarya</taxon>
        <taxon>Ascomycota</taxon>
        <taxon>Pezizomycotina</taxon>
        <taxon>Dothideomycetes</taxon>
        <taxon>Dothideomycetes incertae sedis</taxon>
        <taxon>Patellariales</taxon>
        <taxon>Patellariaceae</taxon>
        <taxon>Patellaria</taxon>
    </lineage>
</organism>
<dbReference type="PANTHER" id="PTHR46191:SF2">
    <property type="entry name" value="HALOACID DEHALOGENASE-LIKE HYDROLASE DOMAIN-CONTAINING PROTEIN 3"/>
    <property type="match status" value="1"/>
</dbReference>
<gene>
    <name evidence="1" type="ORF">M501DRAFT_105576</name>
</gene>
<dbReference type="InterPro" id="IPR044924">
    <property type="entry name" value="HAD-SF_hydro_IA_REG-2-like_cap"/>
</dbReference>
<evidence type="ECO:0008006" key="3">
    <source>
        <dbReference type="Google" id="ProtNLM"/>
    </source>
</evidence>
<dbReference type="InterPro" id="IPR023214">
    <property type="entry name" value="HAD_sf"/>
</dbReference>
<sequence>MSPSPRKNLLLCLDAFGTLFRPKRPIAQQYGEIARKYGITGFSETELTEKFHEAFKKERSRNPNYGKVNGVDASQWWSNVINATFKPFVSSGAAVPERMTSELMTRFSNSDGYQMFEDVMPFFKSLRELRKSTHKNSKKTHEWPWEQTVVGIISNSDDRVPGVLRSFGLDVSPQMFGRTESGIETNHAENDIDFVVMSYDVGVVKPDPGIFKAAETLLAQHLSRNTESIRYIDSFEMLYVGDSMAEDVIGARRAGWSSMLIDRSKESLSMEHRRKLIMDAWRTNASMEASLMPLLSWKPLDSGDSDQV</sequence>
<dbReference type="Gene3D" id="1.10.150.720">
    <property type="entry name" value="Haloacid dehalogenase-like hydrolase"/>
    <property type="match status" value="1"/>
</dbReference>
<dbReference type="GO" id="GO:0005634">
    <property type="term" value="C:nucleus"/>
    <property type="evidence" value="ECO:0007669"/>
    <property type="project" value="TreeGrafter"/>
</dbReference>
<dbReference type="AlphaFoldDB" id="A0A9P4VVI9"/>
<dbReference type="Gene3D" id="3.40.50.1000">
    <property type="entry name" value="HAD superfamily/HAD-like"/>
    <property type="match status" value="1"/>
</dbReference>
<dbReference type="Proteomes" id="UP000799429">
    <property type="component" value="Unassembled WGS sequence"/>
</dbReference>
<protein>
    <recommendedName>
        <fullName evidence="3">Haloacid dehalogenase</fullName>
    </recommendedName>
</protein>
<name>A0A9P4VVI9_9PEZI</name>
<dbReference type="Pfam" id="PF00702">
    <property type="entry name" value="Hydrolase"/>
    <property type="match status" value="1"/>
</dbReference>
<dbReference type="OrthoDB" id="444127at2759"/>
<dbReference type="EMBL" id="MU006089">
    <property type="protein sequence ID" value="KAF2843615.1"/>
    <property type="molecule type" value="Genomic_DNA"/>
</dbReference>
<proteinExistence type="predicted"/>
<accession>A0A9P4VVI9</accession>
<dbReference type="InterPro" id="IPR036412">
    <property type="entry name" value="HAD-like_sf"/>
</dbReference>